<name>A0A5B8MNU3_9CHLO</name>
<dbReference type="GO" id="GO:0003690">
    <property type="term" value="F:double-stranded DNA binding"/>
    <property type="evidence" value="ECO:0007669"/>
    <property type="project" value="TreeGrafter"/>
</dbReference>
<dbReference type="OrthoDB" id="3512845at2759"/>
<dbReference type="SUPFAM" id="SSF52540">
    <property type="entry name" value="P-loop containing nucleoside triphosphate hydrolases"/>
    <property type="match status" value="1"/>
</dbReference>
<accession>A0A5B8MNU3</accession>
<proteinExistence type="predicted"/>
<dbReference type="GO" id="GO:0046403">
    <property type="term" value="F:polynucleotide 3'-phosphatase activity"/>
    <property type="evidence" value="ECO:0007669"/>
    <property type="project" value="TreeGrafter"/>
</dbReference>
<keyword evidence="2" id="KW-1185">Reference proteome</keyword>
<protein>
    <submittedName>
        <fullName evidence="1">Uncharacterized protein</fullName>
    </submittedName>
</protein>
<dbReference type="AlphaFoldDB" id="A0A5B8MNU3"/>
<dbReference type="Gene3D" id="3.40.50.300">
    <property type="entry name" value="P-loop containing nucleotide triphosphate hydrolases"/>
    <property type="match status" value="1"/>
</dbReference>
<sequence>MGGERGKKVVVLVGPAASGKSTFALELVERTKTDEGDRWVRVCQDVISNGKRGSRKQCVRALQAGLTQGLSVVVDRCHVDPGQRADFVKAARDSGAGEVIAVVFQVSSDELKQRMLGRLNHEGGLNGKRGVAVCQRMLKMMKPPTESEGFTKILYISNEKDRRDVICDHLCADRAAVD</sequence>
<reference evidence="1 2" key="1">
    <citation type="submission" date="2018-07" db="EMBL/GenBank/DDBJ databases">
        <title>The complete nuclear genome of the prasinophyte Chloropicon primus (CCMP1205).</title>
        <authorList>
            <person name="Pombert J.-F."/>
            <person name="Otis C."/>
            <person name="Turmel M."/>
            <person name="Lemieux C."/>
        </authorList>
    </citation>
    <scope>NUCLEOTIDE SEQUENCE [LARGE SCALE GENOMIC DNA]</scope>
    <source>
        <strain evidence="1 2">CCMP1205</strain>
    </source>
</reference>
<dbReference type="Proteomes" id="UP000316726">
    <property type="component" value="Chromosome 5"/>
</dbReference>
<evidence type="ECO:0000313" key="2">
    <source>
        <dbReference type="Proteomes" id="UP000316726"/>
    </source>
</evidence>
<dbReference type="PANTHER" id="PTHR12083:SF9">
    <property type="entry name" value="BIFUNCTIONAL POLYNUCLEOTIDE PHOSPHATASE_KINASE"/>
    <property type="match status" value="1"/>
</dbReference>
<dbReference type="CDD" id="cd02019">
    <property type="entry name" value="NK"/>
    <property type="match status" value="1"/>
</dbReference>
<dbReference type="InterPro" id="IPR027417">
    <property type="entry name" value="P-loop_NTPase"/>
</dbReference>
<dbReference type="GO" id="GO:0006281">
    <property type="term" value="P:DNA repair"/>
    <property type="evidence" value="ECO:0007669"/>
    <property type="project" value="TreeGrafter"/>
</dbReference>
<dbReference type="STRING" id="1764295.A0A5B8MNU3"/>
<evidence type="ECO:0000313" key="1">
    <source>
        <dbReference type="EMBL" id="QDZ21245.1"/>
    </source>
</evidence>
<dbReference type="GO" id="GO:0046404">
    <property type="term" value="F:ATP-dependent polydeoxyribonucleotide 5'-hydroxyl-kinase activity"/>
    <property type="evidence" value="ECO:0007669"/>
    <property type="project" value="TreeGrafter"/>
</dbReference>
<dbReference type="PANTHER" id="PTHR12083">
    <property type="entry name" value="BIFUNCTIONAL POLYNUCLEOTIDE PHOSPHATASE/KINASE"/>
    <property type="match status" value="1"/>
</dbReference>
<dbReference type="Pfam" id="PF13671">
    <property type="entry name" value="AAA_33"/>
    <property type="match status" value="1"/>
</dbReference>
<gene>
    <name evidence="1" type="ORF">A3770_05p37630</name>
</gene>
<organism evidence="1 2">
    <name type="scientific">Chloropicon primus</name>
    <dbReference type="NCBI Taxonomy" id="1764295"/>
    <lineage>
        <taxon>Eukaryota</taxon>
        <taxon>Viridiplantae</taxon>
        <taxon>Chlorophyta</taxon>
        <taxon>Chloropicophyceae</taxon>
        <taxon>Chloropicales</taxon>
        <taxon>Chloropicaceae</taxon>
        <taxon>Chloropicon</taxon>
    </lineage>
</organism>
<dbReference type="EMBL" id="CP031038">
    <property type="protein sequence ID" value="QDZ21245.1"/>
    <property type="molecule type" value="Genomic_DNA"/>
</dbReference>